<evidence type="ECO:0000256" key="7">
    <source>
        <dbReference type="ARBA" id="ARBA00023180"/>
    </source>
</evidence>
<keyword evidence="7" id="KW-0325">Glycoprotein</keyword>
<evidence type="ECO:0000256" key="5">
    <source>
        <dbReference type="ARBA" id="ARBA00022989"/>
    </source>
</evidence>
<dbReference type="Pfam" id="PF07779">
    <property type="entry name" value="Cas1_AcylT"/>
    <property type="match status" value="1"/>
</dbReference>
<keyword evidence="5 8" id="KW-1133">Transmembrane helix</keyword>
<keyword evidence="11" id="KW-1185">Reference proteome</keyword>
<evidence type="ECO:0000256" key="4">
    <source>
        <dbReference type="ARBA" id="ARBA00022692"/>
    </source>
</evidence>
<sequence length="105" mass="11874">MNCGYEQMCTFNIEVNKRRSGVPDGQPKKLLCLIPNYPLMNFMLTAAIYVAVSHRLFELTNTLKSTFIPMKDDKRLGYNIVAALVVSGLLYVLSSVFLRVPQMLV</sequence>
<dbReference type="GO" id="GO:0016020">
    <property type="term" value="C:membrane"/>
    <property type="evidence" value="ECO:0007669"/>
    <property type="project" value="UniProtKB-SubCell"/>
</dbReference>
<evidence type="ECO:0000313" key="10">
    <source>
        <dbReference type="EnsemblPlants" id="PGSC0003DMT400074736"/>
    </source>
</evidence>
<dbReference type="PANTHER" id="PTHR13533">
    <property type="entry name" value="N-ACETYLNEURAMINATE 9-O-ACETYLTRANSFERASE"/>
    <property type="match status" value="1"/>
</dbReference>
<keyword evidence="3" id="KW-0808">Transferase</keyword>
<dbReference type="OrthoDB" id="1932925at2759"/>
<dbReference type="GO" id="GO:0045492">
    <property type="term" value="P:xylan biosynthetic process"/>
    <property type="evidence" value="ECO:0007669"/>
    <property type="project" value="UniProtKB-ARBA"/>
</dbReference>
<feature type="transmembrane region" description="Helical" evidence="8">
    <location>
        <begin position="37"/>
        <end position="57"/>
    </location>
</feature>
<accession>M1CU37</accession>
<keyword evidence="4 8" id="KW-0812">Transmembrane</keyword>
<dbReference type="HOGENOM" id="CLU_177325_0_0_1"/>
<evidence type="ECO:0000313" key="11">
    <source>
        <dbReference type="Proteomes" id="UP000011115"/>
    </source>
</evidence>
<protein>
    <submittedName>
        <fullName evidence="10">O-acetyltransferase</fullName>
    </submittedName>
</protein>
<organism evidence="10 11">
    <name type="scientific">Solanum tuberosum</name>
    <name type="common">Potato</name>
    <dbReference type="NCBI Taxonomy" id="4113"/>
    <lineage>
        <taxon>Eukaryota</taxon>
        <taxon>Viridiplantae</taxon>
        <taxon>Streptophyta</taxon>
        <taxon>Embryophyta</taxon>
        <taxon>Tracheophyta</taxon>
        <taxon>Spermatophyta</taxon>
        <taxon>Magnoliopsida</taxon>
        <taxon>eudicotyledons</taxon>
        <taxon>Gunneridae</taxon>
        <taxon>Pentapetalae</taxon>
        <taxon>asterids</taxon>
        <taxon>lamiids</taxon>
        <taxon>Solanales</taxon>
        <taxon>Solanaceae</taxon>
        <taxon>Solanoideae</taxon>
        <taxon>Solaneae</taxon>
        <taxon>Solanum</taxon>
    </lineage>
</organism>
<dbReference type="GO" id="GO:0005794">
    <property type="term" value="C:Golgi apparatus"/>
    <property type="evidence" value="ECO:0007669"/>
    <property type="project" value="UniProtKB-ARBA"/>
</dbReference>
<name>M1CU37_SOLTU</name>
<comment type="similarity">
    <text evidence="2">Belongs to the PC-esterase family. CASD1 subfamily.</text>
</comment>
<keyword evidence="6 8" id="KW-0472">Membrane</keyword>
<reference evidence="10" key="2">
    <citation type="submission" date="2015-06" db="UniProtKB">
        <authorList>
            <consortium name="EnsemblPlants"/>
        </authorList>
    </citation>
    <scope>IDENTIFICATION</scope>
    <source>
        <strain evidence="10">DM1-3 516 R44</strain>
    </source>
</reference>
<dbReference type="Gramene" id="PGSC0003DMT400074736">
    <property type="protein sequence ID" value="PGSC0003DMT400074736"/>
    <property type="gene ID" value="PGSC0003DMG400029061"/>
</dbReference>
<feature type="transmembrane region" description="Helical" evidence="8">
    <location>
        <begin position="78"/>
        <end position="98"/>
    </location>
</feature>
<dbReference type="GO" id="GO:0016740">
    <property type="term" value="F:transferase activity"/>
    <property type="evidence" value="ECO:0007669"/>
    <property type="project" value="UniProtKB-KW"/>
</dbReference>
<comment type="subcellular location">
    <subcellularLocation>
        <location evidence="1">Membrane</location>
        <topology evidence="1">Multi-pass membrane protein</topology>
    </subcellularLocation>
</comment>
<dbReference type="AlphaFoldDB" id="M1CU37"/>
<dbReference type="EnsemblPlants" id="PGSC0003DMT400074736">
    <property type="protein sequence ID" value="PGSC0003DMT400074736"/>
    <property type="gene ID" value="PGSC0003DMG400029061"/>
</dbReference>
<evidence type="ECO:0000256" key="3">
    <source>
        <dbReference type="ARBA" id="ARBA00022679"/>
    </source>
</evidence>
<feature type="domain" description="Cas1p 10 TM acyl transferase" evidence="9">
    <location>
        <begin position="29"/>
        <end position="74"/>
    </location>
</feature>
<evidence type="ECO:0000256" key="1">
    <source>
        <dbReference type="ARBA" id="ARBA00004141"/>
    </source>
</evidence>
<evidence type="ECO:0000256" key="2">
    <source>
        <dbReference type="ARBA" id="ARBA00010666"/>
    </source>
</evidence>
<evidence type="ECO:0000256" key="8">
    <source>
        <dbReference type="SAM" id="Phobius"/>
    </source>
</evidence>
<dbReference type="PANTHER" id="PTHR13533:SF48">
    <property type="entry name" value="PROTEIN REDUCED WALL ACETYLATION 2"/>
    <property type="match status" value="1"/>
</dbReference>
<gene>
    <name evidence="10" type="primary">LOC102595580</name>
</gene>
<dbReference type="ExpressionAtlas" id="M1CU37">
    <property type="expression patterns" value="baseline"/>
</dbReference>
<dbReference type="Proteomes" id="UP000011115">
    <property type="component" value="Unassembled WGS sequence"/>
</dbReference>
<reference evidence="11" key="1">
    <citation type="journal article" date="2011" name="Nature">
        <title>Genome sequence and analysis of the tuber crop potato.</title>
        <authorList>
            <consortium name="The Potato Genome Sequencing Consortium"/>
        </authorList>
    </citation>
    <scope>NUCLEOTIDE SEQUENCE [LARGE SCALE GENOMIC DNA]</scope>
    <source>
        <strain evidence="11">cv. DM1-3 516 R44</strain>
    </source>
</reference>
<evidence type="ECO:0000259" key="9">
    <source>
        <dbReference type="Pfam" id="PF07779"/>
    </source>
</evidence>
<evidence type="ECO:0000256" key="6">
    <source>
        <dbReference type="ARBA" id="ARBA00023136"/>
    </source>
</evidence>
<dbReference type="InterPro" id="IPR012419">
    <property type="entry name" value="Cas1_AcylTrans_dom"/>
</dbReference>
<proteinExistence type="inferred from homology"/>